<dbReference type="SMART" id="SM00156">
    <property type="entry name" value="PP2Ac"/>
    <property type="match status" value="1"/>
</dbReference>
<comment type="similarity">
    <text evidence="8">Belongs to the PPP phosphatase family.</text>
</comment>
<comment type="catalytic activity">
    <reaction evidence="6">
        <text>O-phospho-L-seryl-[protein] + H2O = L-seryl-[protein] + phosphate</text>
        <dbReference type="Rhea" id="RHEA:20629"/>
        <dbReference type="Rhea" id="RHEA-COMP:9863"/>
        <dbReference type="Rhea" id="RHEA-COMP:11604"/>
        <dbReference type="ChEBI" id="CHEBI:15377"/>
        <dbReference type="ChEBI" id="CHEBI:29999"/>
        <dbReference type="ChEBI" id="CHEBI:43474"/>
        <dbReference type="ChEBI" id="CHEBI:83421"/>
        <dbReference type="EC" id="3.1.3.16"/>
    </reaction>
</comment>
<evidence type="ECO:0000256" key="3">
    <source>
        <dbReference type="ARBA" id="ARBA00022801"/>
    </source>
</evidence>
<feature type="domain" description="Serine/threonine specific protein phosphatases" evidence="9">
    <location>
        <begin position="120"/>
        <end position="125"/>
    </location>
</feature>
<evidence type="ECO:0000256" key="4">
    <source>
        <dbReference type="ARBA" id="ARBA00022912"/>
    </source>
</evidence>
<dbReference type="GO" id="GO:0046872">
    <property type="term" value="F:metal ion binding"/>
    <property type="evidence" value="ECO:0007669"/>
    <property type="project" value="UniProtKB-KW"/>
</dbReference>
<sequence>MSINDAFITRIIKSRFGAGKKDKKQQLHFDAQEITDILFQGSEVLKNDPILLKLPANIIIVGDLHGNIDDLLRIFTRCGYPSETNYIFLGDYVDRGENSLEVFLLLISLKIRHPNNIYLLRGNHESNSMTGIYGFREEVRKRLNKQMYFKFLDCFKHLPIAAVIDNRVFCVHGGISKDLHKVEQIAAQKKPNDIPLTGIIADMLWSDPIDEVDTFQPSDRGVGALFGAKPLVKFLEDNNLELLVRSHESCNKGFNWPYEGSAVGSHSLLTIFSSSNYCDEFNDGAVLSVPQDGDYQIISFTHGKHVRFALPKWAITTPTPDKPHLHQEEEITPIPNADLLPLAA</sequence>
<comment type="cofactor">
    <cofactor evidence="1">
        <name>Mn(2+)</name>
        <dbReference type="ChEBI" id="CHEBI:29035"/>
    </cofactor>
</comment>
<dbReference type="STRING" id="5722.A2ERH9"/>
<dbReference type="GO" id="GO:0005634">
    <property type="term" value="C:nucleus"/>
    <property type="evidence" value="ECO:0000318"/>
    <property type="project" value="GO_Central"/>
</dbReference>
<evidence type="ECO:0000256" key="8">
    <source>
        <dbReference type="RuleBase" id="RU004273"/>
    </source>
</evidence>
<evidence type="ECO:0000256" key="1">
    <source>
        <dbReference type="ARBA" id="ARBA00001936"/>
    </source>
</evidence>
<name>A2ERH9_TRIV3</name>
<dbReference type="GO" id="GO:0004722">
    <property type="term" value="F:protein serine/threonine phosphatase activity"/>
    <property type="evidence" value="ECO:0000318"/>
    <property type="project" value="GO_Central"/>
</dbReference>
<gene>
    <name evidence="10" type="ORF">TVAG_059040</name>
</gene>
<evidence type="ECO:0000256" key="2">
    <source>
        <dbReference type="ARBA" id="ARBA00022723"/>
    </source>
</evidence>
<dbReference type="FunFam" id="3.60.21.10:FF:000069">
    <property type="entry name" value="Serine/threonine-protein phosphatase"/>
    <property type="match status" value="1"/>
</dbReference>
<dbReference type="PANTHER" id="PTHR11668">
    <property type="entry name" value="SERINE/THREONINE PROTEIN PHOSPHATASE"/>
    <property type="match status" value="1"/>
</dbReference>
<dbReference type="PRINTS" id="PR00114">
    <property type="entry name" value="STPHPHTASE"/>
</dbReference>
<dbReference type="Proteomes" id="UP000001542">
    <property type="component" value="Unassembled WGS sequence"/>
</dbReference>
<dbReference type="InterPro" id="IPR029052">
    <property type="entry name" value="Metallo-depent_PP-like"/>
</dbReference>
<dbReference type="RefSeq" id="XP_001316929.1">
    <property type="nucleotide sequence ID" value="XM_001316894.1"/>
</dbReference>
<reference evidence="10" key="1">
    <citation type="submission" date="2006-10" db="EMBL/GenBank/DDBJ databases">
        <authorList>
            <person name="Amadeo P."/>
            <person name="Zhao Q."/>
            <person name="Wortman J."/>
            <person name="Fraser-Liggett C."/>
            <person name="Carlton J."/>
        </authorList>
    </citation>
    <scope>NUCLEOTIDE SEQUENCE</scope>
    <source>
        <strain evidence="10">G3</strain>
    </source>
</reference>
<protein>
    <recommendedName>
        <fullName evidence="8">Serine/threonine-protein phosphatase</fullName>
        <ecNumber evidence="8">3.1.3.16</ecNumber>
    </recommendedName>
</protein>
<dbReference type="InterPro" id="IPR004843">
    <property type="entry name" value="Calcineurin-like_PHP"/>
</dbReference>
<dbReference type="Gene3D" id="3.60.21.10">
    <property type="match status" value="1"/>
</dbReference>
<keyword evidence="11" id="KW-1185">Reference proteome</keyword>
<dbReference type="Pfam" id="PF00149">
    <property type="entry name" value="Metallophos"/>
    <property type="match status" value="1"/>
</dbReference>
<dbReference type="EMBL" id="DS113467">
    <property type="protein sequence ID" value="EAY04706.1"/>
    <property type="molecule type" value="Genomic_DNA"/>
</dbReference>
<dbReference type="EC" id="3.1.3.16" evidence="8"/>
<proteinExistence type="inferred from homology"/>
<dbReference type="InterPro" id="IPR006186">
    <property type="entry name" value="Ser/Thr-sp_prot-phosphatase"/>
</dbReference>
<evidence type="ECO:0000313" key="10">
    <source>
        <dbReference type="EMBL" id="EAY04706.1"/>
    </source>
</evidence>
<dbReference type="SUPFAM" id="SSF56300">
    <property type="entry name" value="Metallo-dependent phosphatases"/>
    <property type="match status" value="1"/>
</dbReference>
<organism evidence="10 11">
    <name type="scientific">Trichomonas vaginalis (strain ATCC PRA-98 / G3)</name>
    <dbReference type="NCBI Taxonomy" id="412133"/>
    <lineage>
        <taxon>Eukaryota</taxon>
        <taxon>Metamonada</taxon>
        <taxon>Parabasalia</taxon>
        <taxon>Trichomonadida</taxon>
        <taxon>Trichomonadidae</taxon>
        <taxon>Trichomonas</taxon>
    </lineage>
</organism>
<keyword evidence="2" id="KW-0479">Metal-binding</keyword>
<dbReference type="SMR" id="A2ERH9"/>
<dbReference type="VEuPathDB" id="TrichDB:TVAGG3_0284690"/>
<dbReference type="PROSITE" id="PS00125">
    <property type="entry name" value="SER_THR_PHOSPHATASE"/>
    <property type="match status" value="1"/>
</dbReference>
<evidence type="ECO:0000256" key="6">
    <source>
        <dbReference type="ARBA" id="ARBA00047761"/>
    </source>
</evidence>
<dbReference type="GO" id="GO:0005737">
    <property type="term" value="C:cytoplasm"/>
    <property type="evidence" value="ECO:0000318"/>
    <property type="project" value="GO_Central"/>
</dbReference>
<dbReference type="VEuPathDB" id="TrichDB:TVAG_059040"/>
<comment type="catalytic activity">
    <reaction evidence="7 8">
        <text>O-phospho-L-threonyl-[protein] + H2O = L-threonyl-[protein] + phosphate</text>
        <dbReference type="Rhea" id="RHEA:47004"/>
        <dbReference type="Rhea" id="RHEA-COMP:11060"/>
        <dbReference type="Rhea" id="RHEA-COMP:11605"/>
        <dbReference type="ChEBI" id="CHEBI:15377"/>
        <dbReference type="ChEBI" id="CHEBI:30013"/>
        <dbReference type="ChEBI" id="CHEBI:43474"/>
        <dbReference type="ChEBI" id="CHEBI:61977"/>
        <dbReference type="EC" id="3.1.3.16"/>
    </reaction>
</comment>
<keyword evidence="4" id="KW-0904">Protein phosphatase</keyword>
<accession>A2ERH9</accession>
<dbReference type="InParanoid" id="A2ERH9"/>
<dbReference type="eggNOG" id="KOG0374">
    <property type="taxonomic scope" value="Eukaryota"/>
</dbReference>
<evidence type="ECO:0000256" key="5">
    <source>
        <dbReference type="ARBA" id="ARBA00023211"/>
    </source>
</evidence>
<dbReference type="AlphaFoldDB" id="A2ERH9"/>
<dbReference type="InterPro" id="IPR050341">
    <property type="entry name" value="PP1_catalytic_subunit"/>
</dbReference>
<keyword evidence="3 8" id="KW-0378">Hydrolase</keyword>
<reference evidence="10" key="2">
    <citation type="journal article" date="2007" name="Science">
        <title>Draft genome sequence of the sexually transmitted pathogen Trichomonas vaginalis.</title>
        <authorList>
            <person name="Carlton J.M."/>
            <person name="Hirt R.P."/>
            <person name="Silva J.C."/>
            <person name="Delcher A.L."/>
            <person name="Schatz M."/>
            <person name="Zhao Q."/>
            <person name="Wortman J.R."/>
            <person name="Bidwell S.L."/>
            <person name="Alsmark U.C.M."/>
            <person name="Besteiro S."/>
            <person name="Sicheritz-Ponten T."/>
            <person name="Noel C.J."/>
            <person name="Dacks J.B."/>
            <person name="Foster P.G."/>
            <person name="Simillion C."/>
            <person name="Van de Peer Y."/>
            <person name="Miranda-Saavedra D."/>
            <person name="Barton G.J."/>
            <person name="Westrop G.D."/>
            <person name="Mueller S."/>
            <person name="Dessi D."/>
            <person name="Fiori P.L."/>
            <person name="Ren Q."/>
            <person name="Paulsen I."/>
            <person name="Zhang H."/>
            <person name="Bastida-Corcuera F.D."/>
            <person name="Simoes-Barbosa A."/>
            <person name="Brown M.T."/>
            <person name="Hayes R.D."/>
            <person name="Mukherjee M."/>
            <person name="Okumura C.Y."/>
            <person name="Schneider R."/>
            <person name="Smith A.J."/>
            <person name="Vanacova S."/>
            <person name="Villalvazo M."/>
            <person name="Haas B.J."/>
            <person name="Pertea M."/>
            <person name="Feldblyum T.V."/>
            <person name="Utterback T.R."/>
            <person name="Shu C.L."/>
            <person name="Osoegawa K."/>
            <person name="de Jong P.J."/>
            <person name="Hrdy I."/>
            <person name="Horvathova L."/>
            <person name="Zubacova Z."/>
            <person name="Dolezal P."/>
            <person name="Malik S.B."/>
            <person name="Logsdon J.M. Jr."/>
            <person name="Henze K."/>
            <person name="Gupta A."/>
            <person name="Wang C.C."/>
            <person name="Dunne R.L."/>
            <person name="Upcroft J.A."/>
            <person name="Upcroft P."/>
            <person name="White O."/>
            <person name="Salzberg S.L."/>
            <person name="Tang P."/>
            <person name="Chiu C.-H."/>
            <person name="Lee Y.-S."/>
            <person name="Embley T.M."/>
            <person name="Coombs G.H."/>
            <person name="Mottram J.C."/>
            <person name="Tachezy J."/>
            <person name="Fraser-Liggett C.M."/>
            <person name="Johnson P.J."/>
        </authorList>
    </citation>
    <scope>NUCLEOTIDE SEQUENCE [LARGE SCALE GENOMIC DNA]</scope>
    <source>
        <strain evidence="10">G3</strain>
    </source>
</reference>
<evidence type="ECO:0000259" key="9">
    <source>
        <dbReference type="PROSITE" id="PS00125"/>
    </source>
</evidence>
<dbReference type="KEGG" id="tva:4762570"/>
<dbReference type="PANTHER" id="PTHR11668:SF300">
    <property type="entry name" value="SERINE_THREONINE-PROTEIN PHOSPHATASE"/>
    <property type="match status" value="1"/>
</dbReference>
<evidence type="ECO:0000256" key="7">
    <source>
        <dbReference type="ARBA" id="ARBA00048336"/>
    </source>
</evidence>
<evidence type="ECO:0000313" key="11">
    <source>
        <dbReference type="Proteomes" id="UP000001542"/>
    </source>
</evidence>
<keyword evidence="5" id="KW-0464">Manganese</keyword>